<name>A0ABV7WMS8_9MICO</name>
<dbReference type="SUPFAM" id="SSF53756">
    <property type="entry name" value="UDP-Glycosyltransferase/glycogen phosphorylase"/>
    <property type="match status" value="1"/>
</dbReference>
<comment type="caution">
    <text evidence="2">The sequence shown here is derived from an EMBL/GenBank/DDBJ whole genome shotgun (WGS) entry which is preliminary data.</text>
</comment>
<dbReference type="Proteomes" id="UP001595685">
    <property type="component" value="Unassembled WGS sequence"/>
</dbReference>
<gene>
    <name evidence="2" type="ORF">ACFOLH_16050</name>
</gene>
<accession>A0ABV7WMS8</accession>
<evidence type="ECO:0000256" key="1">
    <source>
        <dbReference type="SAM" id="MobiDB-lite"/>
    </source>
</evidence>
<feature type="region of interest" description="Disordered" evidence="1">
    <location>
        <begin position="17"/>
        <end position="44"/>
    </location>
</feature>
<reference evidence="3" key="1">
    <citation type="journal article" date="2019" name="Int. J. Syst. Evol. Microbiol.">
        <title>The Global Catalogue of Microorganisms (GCM) 10K type strain sequencing project: providing services to taxonomists for standard genome sequencing and annotation.</title>
        <authorList>
            <consortium name="The Broad Institute Genomics Platform"/>
            <consortium name="The Broad Institute Genome Sequencing Center for Infectious Disease"/>
            <person name="Wu L."/>
            <person name="Ma J."/>
        </authorList>
    </citation>
    <scope>NUCLEOTIDE SEQUENCE [LARGE SCALE GENOMIC DNA]</scope>
    <source>
        <strain evidence="3">NCAIM B.02333</strain>
    </source>
</reference>
<dbReference type="EMBL" id="JBHRWW010000013">
    <property type="protein sequence ID" value="MFC3689863.1"/>
    <property type="molecule type" value="Genomic_DNA"/>
</dbReference>
<evidence type="ECO:0000313" key="2">
    <source>
        <dbReference type="EMBL" id="MFC3689863.1"/>
    </source>
</evidence>
<organism evidence="2 3">
    <name type="scientific">Aquipuribacter hungaricus</name>
    <dbReference type="NCBI Taxonomy" id="545624"/>
    <lineage>
        <taxon>Bacteria</taxon>
        <taxon>Bacillati</taxon>
        <taxon>Actinomycetota</taxon>
        <taxon>Actinomycetes</taxon>
        <taxon>Micrococcales</taxon>
        <taxon>Intrasporangiaceae</taxon>
        <taxon>Aquipuribacter</taxon>
    </lineage>
</organism>
<feature type="compositionally biased region" description="Low complexity" evidence="1">
    <location>
        <begin position="27"/>
        <end position="44"/>
    </location>
</feature>
<evidence type="ECO:0008006" key="4">
    <source>
        <dbReference type="Google" id="ProtNLM"/>
    </source>
</evidence>
<evidence type="ECO:0000313" key="3">
    <source>
        <dbReference type="Proteomes" id="UP001595685"/>
    </source>
</evidence>
<proteinExistence type="predicted"/>
<dbReference type="RefSeq" id="WP_340295951.1">
    <property type="nucleotide sequence ID" value="NZ_JBBEOI010000358.1"/>
</dbReference>
<sequence>MTGVRVVHVPGEHAYVRHATTLPQQRPAPAGSPESPASPGSSARPAFAWREGAAWLTRHGADVDVLHVHFGMEQVDADGLLDVLRAAGRAGVAVVWTVHDLTNPHLVDQTPHEAQLALLAEHAAGLVTLTPGAAAEVEQRWGRRPVVVRHPHLAPPARMAAPRAPAAGPPVVLVPLGLLRPATDPVLVRALLSPEVSRALPAGTLLRVTLREEVLADSFPRPDADLVARLRAAEDDGRVRLVVGPRTNDAVLWDELAAAAALVLPYRWGTHSGWVESCHDVGTPVVAPAVGRWGEQQRVHTVAPTIGPAIGPVTGPADVPADALVAALADALAAALEEGPRTEPVLQERLEQRAASVAEHARLHALAAAGGRW</sequence>
<protein>
    <recommendedName>
        <fullName evidence="4">Glycosyltransferase involved in cell wall biosynthesis</fullName>
    </recommendedName>
</protein>
<dbReference type="Gene3D" id="3.40.50.2000">
    <property type="entry name" value="Glycogen Phosphorylase B"/>
    <property type="match status" value="1"/>
</dbReference>
<keyword evidence="3" id="KW-1185">Reference proteome</keyword>